<evidence type="ECO:0000313" key="1">
    <source>
        <dbReference type="EMBL" id="ORC24967.1"/>
    </source>
</evidence>
<reference evidence="1 2" key="1">
    <citation type="submission" date="2016-05" db="EMBL/GenBank/DDBJ databases">
        <title>Draft genome sequence of a porcine commensal Rothia nasimurium.</title>
        <authorList>
            <person name="Gaiser R.A."/>
            <person name="Van Baarlen P."/>
            <person name="Wells J.M."/>
        </authorList>
    </citation>
    <scope>NUCLEOTIDE SEQUENCE [LARGE SCALE GENOMIC DNA]</scope>
    <source>
        <strain evidence="1 2">PT-32</strain>
    </source>
</reference>
<dbReference type="OrthoDB" id="9950839at2"/>
<protein>
    <recommendedName>
        <fullName evidence="3">Twin-arginine translocation signal domain-containing protein</fullName>
    </recommendedName>
</protein>
<gene>
    <name evidence="1" type="ORF">A7979_09040</name>
</gene>
<dbReference type="Proteomes" id="UP000192359">
    <property type="component" value="Unassembled WGS sequence"/>
</dbReference>
<evidence type="ECO:0000313" key="2">
    <source>
        <dbReference type="Proteomes" id="UP000192359"/>
    </source>
</evidence>
<comment type="caution">
    <text evidence="1">The sequence shown here is derived from an EMBL/GenBank/DDBJ whole genome shotgun (WGS) entry which is preliminary data.</text>
</comment>
<sequence length="169" mass="18406">MERRKFLVGATVATAIAVTSSKANSAEISVIDPDIKLFIRENPELENSVTELLRKGEISQVRDSIKAFRDFSKKMDAYPATYYDYGLVLPQWRKCIYVPKSAVVAVGWYYKVAGGALNLASIPIASTVAGVPIAIVLAALGIGSGWGGDAILSWADKQKWPKRICVDVK</sequence>
<proteinExistence type="predicted"/>
<name>A0A1Y1RSE8_9MICC</name>
<dbReference type="InterPro" id="IPR019546">
    <property type="entry name" value="TAT_signal_bac_arc"/>
</dbReference>
<evidence type="ECO:0008006" key="3">
    <source>
        <dbReference type="Google" id="ProtNLM"/>
    </source>
</evidence>
<organism evidence="1 2">
    <name type="scientific">Rothia nasimurium</name>
    <dbReference type="NCBI Taxonomy" id="85336"/>
    <lineage>
        <taxon>Bacteria</taxon>
        <taxon>Bacillati</taxon>
        <taxon>Actinomycetota</taxon>
        <taxon>Actinomycetes</taxon>
        <taxon>Micrococcales</taxon>
        <taxon>Micrococcaceae</taxon>
        <taxon>Rothia</taxon>
    </lineage>
</organism>
<dbReference type="EMBL" id="LXWF01000002">
    <property type="protein sequence ID" value="ORC24967.1"/>
    <property type="molecule type" value="Genomic_DNA"/>
</dbReference>
<dbReference type="AlphaFoldDB" id="A0A1Y1RSE8"/>
<dbReference type="RefSeq" id="WP_083090608.1">
    <property type="nucleotide sequence ID" value="NZ_LXWF01000002.1"/>
</dbReference>
<keyword evidence="2" id="KW-1185">Reference proteome</keyword>
<accession>A0A1Y1RSE8</accession>
<dbReference type="NCBIfam" id="TIGR01409">
    <property type="entry name" value="TAT_signal_seq"/>
    <property type="match status" value="1"/>
</dbReference>